<feature type="compositionally biased region" description="Basic residues" evidence="1">
    <location>
        <begin position="85"/>
        <end position="99"/>
    </location>
</feature>
<protein>
    <submittedName>
        <fullName evidence="2">Uncharacterized protein</fullName>
    </submittedName>
</protein>
<feature type="compositionally biased region" description="Polar residues" evidence="1">
    <location>
        <begin position="146"/>
        <end position="159"/>
    </location>
</feature>
<evidence type="ECO:0000313" key="2">
    <source>
        <dbReference type="EMBL" id="KDO81493.1"/>
    </source>
</evidence>
<gene>
    <name evidence="2" type="ORF">CISIN_1g028766mg</name>
</gene>
<sequence>MEENKRKLPSLPPNYVTLVQLQERWMKQKEQQPQQRKQKVKEQQQQQRKQKGSEDDQQQEKSGVALASTEKRIELEAEGEGLKKNASKRKDWRRKKWRKARAEDGGAIGGGGETHAPEASVATEDVVVADPTVEMEGKFQDMSIDGGSNKSARPQSNKGWSFHRGKYTNHLRDRGGREAKNARGMMVWVKKGDSVGGAGAPADA</sequence>
<dbReference type="Proteomes" id="UP000027120">
    <property type="component" value="Unassembled WGS sequence"/>
</dbReference>
<evidence type="ECO:0000256" key="1">
    <source>
        <dbReference type="SAM" id="MobiDB-lite"/>
    </source>
</evidence>
<keyword evidence="3" id="KW-1185">Reference proteome</keyword>
<proteinExistence type="predicted"/>
<dbReference type="SMR" id="A0A067GP40"/>
<feature type="region of interest" description="Disordered" evidence="1">
    <location>
        <begin position="138"/>
        <end position="185"/>
    </location>
</feature>
<accession>A0A067GP40</accession>
<dbReference type="AlphaFoldDB" id="A0A067GP40"/>
<dbReference type="EMBL" id="KK784876">
    <property type="protein sequence ID" value="KDO81493.1"/>
    <property type="molecule type" value="Genomic_DNA"/>
</dbReference>
<organism evidence="2 3">
    <name type="scientific">Citrus sinensis</name>
    <name type="common">Sweet orange</name>
    <name type="synonym">Citrus aurantium var. sinensis</name>
    <dbReference type="NCBI Taxonomy" id="2711"/>
    <lineage>
        <taxon>Eukaryota</taxon>
        <taxon>Viridiplantae</taxon>
        <taxon>Streptophyta</taxon>
        <taxon>Embryophyta</taxon>
        <taxon>Tracheophyta</taxon>
        <taxon>Spermatophyta</taxon>
        <taxon>Magnoliopsida</taxon>
        <taxon>eudicotyledons</taxon>
        <taxon>Gunneridae</taxon>
        <taxon>Pentapetalae</taxon>
        <taxon>rosids</taxon>
        <taxon>malvids</taxon>
        <taxon>Sapindales</taxon>
        <taxon>Rutaceae</taxon>
        <taxon>Aurantioideae</taxon>
        <taxon>Citrus</taxon>
    </lineage>
</organism>
<feature type="region of interest" description="Disordered" evidence="1">
    <location>
        <begin position="26"/>
        <end position="121"/>
    </location>
</feature>
<feature type="compositionally biased region" description="Basic and acidic residues" evidence="1">
    <location>
        <begin position="69"/>
        <end position="83"/>
    </location>
</feature>
<dbReference type="eggNOG" id="ENOG502SBPE">
    <property type="taxonomic scope" value="Eukaryota"/>
</dbReference>
<name>A0A067GP40_CITSI</name>
<feature type="compositionally biased region" description="Basic and acidic residues" evidence="1">
    <location>
        <begin position="170"/>
        <end position="181"/>
    </location>
</feature>
<evidence type="ECO:0000313" key="3">
    <source>
        <dbReference type="Proteomes" id="UP000027120"/>
    </source>
</evidence>
<reference evidence="2 3" key="1">
    <citation type="submission" date="2014-04" db="EMBL/GenBank/DDBJ databases">
        <authorList>
            <consortium name="International Citrus Genome Consortium"/>
            <person name="Gmitter F."/>
            <person name="Chen C."/>
            <person name="Farmerie W."/>
            <person name="Harkins T."/>
            <person name="Desany B."/>
            <person name="Mohiuddin M."/>
            <person name="Kodira C."/>
            <person name="Borodovsky M."/>
            <person name="Lomsadze A."/>
            <person name="Burns P."/>
            <person name="Jenkins J."/>
            <person name="Prochnik S."/>
            <person name="Shu S."/>
            <person name="Chapman J."/>
            <person name="Pitluck S."/>
            <person name="Schmutz J."/>
            <person name="Rokhsar D."/>
        </authorList>
    </citation>
    <scope>NUCLEOTIDE SEQUENCE</scope>
</reference>
<dbReference type="PaxDb" id="2711-XP_006472311.1"/>